<dbReference type="InterPro" id="IPR010129">
    <property type="entry name" value="T1SS_HlyD"/>
</dbReference>
<comment type="similarity">
    <text evidence="2 9">Belongs to the membrane fusion protein (MFP) (TC 8.A.1) family.</text>
</comment>
<dbReference type="Gene3D" id="2.40.50.100">
    <property type="match status" value="1"/>
</dbReference>
<sequence>MTQESYREFLPAVLEVQETPPSPVGRIILRTIMVLLVTAVVWSACGDIDIVAISRGKVVVSELSRPVSSAVMAEVESVLVRDGMKVKKGQPLIRLNSRALDARYEENALRQKINRFHIARLTLLLQHYQDQPAEEKLPAIFYQEDEALARQLSAQLMSEAENDRQEKAVLRDKMSVLKAQKVWYASQKAQSESLLPVYNEQYQALATLYKKQLTSRDSLLEKQKQLTEARYTLESAQAKLTEMDVSYHQAETEYRARIAEKMQQVEQDISDKQHENRVLEKQLQELSAQIALYTLKAPVSGIVDALLFRDGGAAVDAPQELLRIVPENETLTAEVMVSNSDIGFLHSGQNVTVKIDTFDFTRYGWVPGRLIKLSADAIEDKELGLVYKATIELNKKSLVIDGQPMRLEPGMQVTAEITTGTRTILSYLLSPVMEALDSVGKQR</sequence>
<evidence type="ECO:0000256" key="2">
    <source>
        <dbReference type="ARBA" id="ARBA00009477"/>
    </source>
</evidence>
<dbReference type="PRINTS" id="PR01490">
    <property type="entry name" value="RTXTOXIND"/>
</dbReference>
<evidence type="ECO:0000256" key="5">
    <source>
        <dbReference type="ARBA" id="ARBA00022519"/>
    </source>
</evidence>
<dbReference type="OrthoDB" id="9775513at2"/>
<dbReference type="PROSITE" id="PS00543">
    <property type="entry name" value="HLYD_FAMILY"/>
    <property type="match status" value="1"/>
</dbReference>
<protein>
    <recommendedName>
        <fullName evidence="9">Membrane fusion protein (MFP) family protein</fullName>
    </recommendedName>
</protein>
<evidence type="ECO:0000256" key="4">
    <source>
        <dbReference type="ARBA" id="ARBA00022475"/>
    </source>
</evidence>
<dbReference type="RefSeq" id="WP_123652830.1">
    <property type="nucleotide sequence ID" value="NZ_RHFN01000052.1"/>
</dbReference>
<evidence type="ECO:0000256" key="6">
    <source>
        <dbReference type="ARBA" id="ARBA00022692"/>
    </source>
</evidence>
<evidence type="ECO:0000313" key="12">
    <source>
        <dbReference type="EMBL" id="ROU09233.1"/>
    </source>
</evidence>
<keyword evidence="10" id="KW-0175">Coiled coil</keyword>
<gene>
    <name evidence="12" type="ORF">EB837_25230</name>
</gene>
<proteinExistence type="inferred from homology"/>
<dbReference type="InterPro" id="IPR006144">
    <property type="entry name" value="Secretion_HlyD_CS"/>
</dbReference>
<dbReference type="Pfam" id="PF26002">
    <property type="entry name" value="Beta-barrel_AprE"/>
    <property type="match status" value="1"/>
</dbReference>
<evidence type="ECO:0000256" key="3">
    <source>
        <dbReference type="ARBA" id="ARBA00022448"/>
    </source>
</evidence>
<dbReference type="InterPro" id="IPR058982">
    <property type="entry name" value="Beta-barrel_AprE"/>
</dbReference>
<dbReference type="NCBIfam" id="TIGR01843">
    <property type="entry name" value="type_I_hlyD"/>
    <property type="match status" value="1"/>
</dbReference>
<dbReference type="Gene3D" id="2.40.30.170">
    <property type="match status" value="1"/>
</dbReference>
<evidence type="ECO:0000259" key="11">
    <source>
        <dbReference type="Pfam" id="PF26002"/>
    </source>
</evidence>
<accession>A0A3N2RP36</accession>
<evidence type="ECO:0000256" key="1">
    <source>
        <dbReference type="ARBA" id="ARBA00004377"/>
    </source>
</evidence>
<dbReference type="GO" id="GO:0005886">
    <property type="term" value="C:plasma membrane"/>
    <property type="evidence" value="ECO:0007669"/>
    <property type="project" value="UniProtKB-SubCell"/>
</dbReference>
<organism evidence="12 13">
    <name type="scientific">Kluyvera ascorbata</name>
    <dbReference type="NCBI Taxonomy" id="51288"/>
    <lineage>
        <taxon>Bacteria</taxon>
        <taxon>Pseudomonadati</taxon>
        <taxon>Pseudomonadota</taxon>
        <taxon>Gammaproteobacteria</taxon>
        <taxon>Enterobacterales</taxon>
        <taxon>Enterobacteriaceae</taxon>
        <taxon>Kluyvera</taxon>
    </lineage>
</organism>
<evidence type="ECO:0000256" key="7">
    <source>
        <dbReference type="ARBA" id="ARBA00022989"/>
    </source>
</evidence>
<evidence type="ECO:0000256" key="9">
    <source>
        <dbReference type="RuleBase" id="RU365093"/>
    </source>
</evidence>
<evidence type="ECO:0000256" key="10">
    <source>
        <dbReference type="SAM" id="Coils"/>
    </source>
</evidence>
<feature type="coiled-coil region" evidence="10">
    <location>
        <begin position="219"/>
        <end position="296"/>
    </location>
</feature>
<keyword evidence="4 9" id="KW-1003">Cell membrane</keyword>
<dbReference type="PANTHER" id="PTHR30386">
    <property type="entry name" value="MEMBRANE FUSION SUBUNIT OF EMRAB-TOLC MULTIDRUG EFFLUX PUMP"/>
    <property type="match status" value="1"/>
</dbReference>
<keyword evidence="5 9" id="KW-0997">Cell inner membrane</keyword>
<feature type="domain" description="AprE-like beta-barrel" evidence="11">
    <location>
        <begin position="331"/>
        <end position="420"/>
    </location>
</feature>
<dbReference type="AlphaFoldDB" id="A0A3N2RP36"/>
<dbReference type="Proteomes" id="UP000268051">
    <property type="component" value="Unassembled WGS sequence"/>
</dbReference>
<comment type="caution">
    <text evidence="12">The sequence shown here is derived from an EMBL/GenBank/DDBJ whole genome shotgun (WGS) entry which is preliminary data.</text>
</comment>
<dbReference type="GO" id="GO:0009306">
    <property type="term" value="P:protein secretion"/>
    <property type="evidence" value="ECO:0007669"/>
    <property type="project" value="InterPro"/>
</dbReference>
<dbReference type="EMBL" id="RHFN01000052">
    <property type="protein sequence ID" value="ROU09233.1"/>
    <property type="molecule type" value="Genomic_DNA"/>
</dbReference>
<dbReference type="InterPro" id="IPR050739">
    <property type="entry name" value="MFP"/>
</dbReference>
<reference evidence="12 13" key="1">
    <citation type="submission" date="2018-10" db="EMBL/GenBank/DDBJ databases">
        <title>Horizontal transference of carbapenem resistance between Klebsiella pneumoniae and Kluyvera ascorbata during abdominal infection: a case report.</title>
        <authorList>
            <person name="Raro O.H.F."/>
            <person name="Lima-Morales D."/>
            <person name="Barth A.L."/>
            <person name="Paim T.G.S."/>
            <person name="Mott M.P."/>
            <person name="Riche C.V.W."/>
            <person name="Teixeira U.F."/>
            <person name="Waechter F."/>
            <person name="Dias C.A.G."/>
        </authorList>
    </citation>
    <scope>NUCLEOTIDE SEQUENCE [LARGE SCALE GENOMIC DNA]</scope>
    <source>
        <strain evidence="12 13">OT2</strain>
    </source>
</reference>
<dbReference type="PANTHER" id="PTHR30386:SF27">
    <property type="entry name" value="MEMBRANE FUSION PROTEIN (MFP) FAMILY PROTEIN"/>
    <property type="match status" value="1"/>
</dbReference>
<keyword evidence="7" id="KW-1133">Transmembrane helix</keyword>
<evidence type="ECO:0000313" key="13">
    <source>
        <dbReference type="Proteomes" id="UP000268051"/>
    </source>
</evidence>
<evidence type="ECO:0000256" key="8">
    <source>
        <dbReference type="ARBA" id="ARBA00023136"/>
    </source>
</evidence>
<keyword evidence="8" id="KW-0472">Membrane</keyword>
<keyword evidence="6" id="KW-0812">Transmembrane</keyword>
<comment type="subcellular location">
    <subcellularLocation>
        <location evidence="1 9">Cell inner membrane</location>
        <topology evidence="1 9">Single-pass membrane protein</topology>
    </subcellularLocation>
</comment>
<keyword evidence="3 9" id="KW-0813">Transport</keyword>
<name>A0A3N2RP36_9ENTR</name>